<dbReference type="EMBL" id="CAJOBI010179452">
    <property type="protein sequence ID" value="CAF4920359.1"/>
    <property type="molecule type" value="Genomic_DNA"/>
</dbReference>
<sequence length="80" mass="9702">DILINREKSQEIKSIWTNTTWGQQRRTILSRNSKRSCRKIELKSNYKFGHMDMLRMPFTNCREKHTVMCRKELPSNIECR</sequence>
<organism evidence="2 3">
    <name type="scientific">Rotaria magnacalcarata</name>
    <dbReference type="NCBI Taxonomy" id="392030"/>
    <lineage>
        <taxon>Eukaryota</taxon>
        <taxon>Metazoa</taxon>
        <taxon>Spiralia</taxon>
        <taxon>Gnathifera</taxon>
        <taxon>Rotifera</taxon>
        <taxon>Eurotatoria</taxon>
        <taxon>Bdelloidea</taxon>
        <taxon>Philodinida</taxon>
        <taxon>Philodinidae</taxon>
        <taxon>Rotaria</taxon>
    </lineage>
</organism>
<gene>
    <name evidence="1" type="ORF">SMN809_LOCUS51036</name>
    <name evidence="2" type="ORF">SMN809_LOCUS52679</name>
</gene>
<accession>A0A8S3CGH3</accession>
<name>A0A8S3CGH3_9BILA</name>
<protein>
    <submittedName>
        <fullName evidence="2">Uncharacterized protein</fullName>
    </submittedName>
</protein>
<feature type="non-terminal residue" evidence="2">
    <location>
        <position position="80"/>
    </location>
</feature>
<evidence type="ECO:0000313" key="3">
    <source>
        <dbReference type="Proteomes" id="UP000676336"/>
    </source>
</evidence>
<evidence type="ECO:0000313" key="1">
    <source>
        <dbReference type="EMBL" id="CAF4885951.1"/>
    </source>
</evidence>
<proteinExistence type="predicted"/>
<evidence type="ECO:0000313" key="2">
    <source>
        <dbReference type="EMBL" id="CAF4920359.1"/>
    </source>
</evidence>
<dbReference type="EMBL" id="CAJOBI010170200">
    <property type="protein sequence ID" value="CAF4885951.1"/>
    <property type="molecule type" value="Genomic_DNA"/>
</dbReference>
<reference evidence="2" key="1">
    <citation type="submission" date="2021-02" db="EMBL/GenBank/DDBJ databases">
        <authorList>
            <person name="Nowell W R."/>
        </authorList>
    </citation>
    <scope>NUCLEOTIDE SEQUENCE</scope>
</reference>
<comment type="caution">
    <text evidence="2">The sequence shown here is derived from an EMBL/GenBank/DDBJ whole genome shotgun (WGS) entry which is preliminary data.</text>
</comment>
<feature type="non-terminal residue" evidence="2">
    <location>
        <position position="1"/>
    </location>
</feature>
<dbReference type="AlphaFoldDB" id="A0A8S3CGH3"/>
<dbReference type="Proteomes" id="UP000676336">
    <property type="component" value="Unassembled WGS sequence"/>
</dbReference>